<evidence type="ECO:0000313" key="2">
    <source>
        <dbReference type="EMBL" id="GJS82334.1"/>
    </source>
</evidence>
<dbReference type="EMBL" id="BQNB010010816">
    <property type="protein sequence ID" value="GJS82334.1"/>
    <property type="molecule type" value="Genomic_DNA"/>
</dbReference>
<feature type="region of interest" description="Disordered" evidence="1">
    <location>
        <begin position="26"/>
        <end position="69"/>
    </location>
</feature>
<keyword evidence="3" id="KW-1185">Reference proteome</keyword>
<dbReference type="Proteomes" id="UP001151760">
    <property type="component" value="Unassembled WGS sequence"/>
</dbReference>
<organism evidence="2 3">
    <name type="scientific">Tanacetum coccineum</name>
    <dbReference type="NCBI Taxonomy" id="301880"/>
    <lineage>
        <taxon>Eukaryota</taxon>
        <taxon>Viridiplantae</taxon>
        <taxon>Streptophyta</taxon>
        <taxon>Embryophyta</taxon>
        <taxon>Tracheophyta</taxon>
        <taxon>Spermatophyta</taxon>
        <taxon>Magnoliopsida</taxon>
        <taxon>eudicotyledons</taxon>
        <taxon>Gunneridae</taxon>
        <taxon>Pentapetalae</taxon>
        <taxon>asterids</taxon>
        <taxon>campanulids</taxon>
        <taxon>Asterales</taxon>
        <taxon>Asteraceae</taxon>
        <taxon>Asteroideae</taxon>
        <taxon>Anthemideae</taxon>
        <taxon>Anthemidinae</taxon>
        <taxon>Tanacetum</taxon>
    </lineage>
</organism>
<protein>
    <submittedName>
        <fullName evidence="2">Uncharacterized protein</fullName>
    </submittedName>
</protein>
<reference evidence="2" key="1">
    <citation type="journal article" date="2022" name="Int. J. Mol. Sci.">
        <title>Draft Genome of Tanacetum Coccineum: Genomic Comparison of Closely Related Tanacetum-Family Plants.</title>
        <authorList>
            <person name="Yamashiro T."/>
            <person name="Shiraishi A."/>
            <person name="Nakayama K."/>
            <person name="Satake H."/>
        </authorList>
    </citation>
    <scope>NUCLEOTIDE SEQUENCE</scope>
</reference>
<feature type="compositionally biased region" description="Low complexity" evidence="1">
    <location>
        <begin position="55"/>
        <end position="69"/>
    </location>
</feature>
<evidence type="ECO:0000256" key="1">
    <source>
        <dbReference type="SAM" id="MobiDB-lite"/>
    </source>
</evidence>
<evidence type="ECO:0000313" key="3">
    <source>
        <dbReference type="Proteomes" id="UP001151760"/>
    </source>
</evidence>
<gene>
    <name evidence="2" type="ORF">Tco_0748875</name>
</gene>
<proteinExistence type="predicted"/>
<reference evidence="2" key="2">
    <citation type="submission" date="2022-01" db="EMBL/GenBank/DDBJ databases">
        <authorList>
            <person name="Yamashiro T."/>
            <person name="Shiraishi A."/>
            <person name="Satake H."/>
            <person name="Nakayama K."/>
        </authorList>
    </citation>
    <scope>NUCLEOTIDE SEQUENCE</scope>
</reference>
<accession>A0ABQ4YWU9</accession>
<sequence length="93" mass="9406">MDGSSDRSPDSHNGVQVGTRVVAELVLLPPPPTSSPQSSSSHHLPEGSSPPPHPSSSSLSSQVGEAAAGSGCSSARSISILLWHVTNLISLLS</sequence>
<comment type="caution">
    <text evidence="2">The sequence shown here is derived from an EMBL/GenBank/DDBJ whole genome shotgun (WGS) entry which is preliminary data.</text>
</comment>
<name>A0ABQ4YWU9_9ASTR</name>